<evidence type="ECO:0000313" key="3">
    <source>
        <dbReference type="Proteomes" id="UP001224890"/>
    </source>
</evidence>
<evidence type="ECO:0000256" key="1">
    <source>
        <dbReference type="SAM" id="MobiDB-lite"/>
    </source>
</evidence>
<sequence>MSREKPLPRLPSSPMRPRPLMPSKPARPIRPSKGLLDDTASDQEPSYEPSPHERHSQSSRCSRCSGESAQRQSLLISQLQSQVLSLQSQLEETQTENTKQKKLISLHDRTLADLCGYITITVSDFQEQQRRLSEIEGEIPITYTDYNTDATANACNLF</sequence>
<feature type="region of interest" description="Disordered" evidence="1">
    <location>
        <begin position="1"/>
        <end position="66"/>
    </location>
</feature>
<dbReference type="Proteomes" id="UP001224890">
    <property type="component" value="Unassembled WGS sequence"/>
</dbReference>
<protein>
    <submittedName>
        <fullName evidence="2">Uncharacterized protein</fullName>
    </submittedName>
</protein>
<proteinExistence type="predicted"/>
<evidence type="ECO:0000313" key="2">
    <source>
        <dbReference type="EMBL" id="KAK1656870.1"/>
    </source>
</evidence>
<organism evidence="2 3">
    <name type="scientific">Colletotrichum godetiae</name>
    <dbReference type="NCBI Taxonomy" id="1209918"/>
    <lineage>
        <taxon>Eukaryota</taxon>
        <taxon>Fungi</taxon>
        <taxon>Dikarya</taxon>
        <taxon>Ascomycota</taxon>
        <taxon>Pezizomycotina</taxon>
        <taxon>Sordariomycetes</taxon>
        <taxon>Hypocreomycetidae</taxon>
        <taxon>Glomerellales</taxon>
        <taxon>Glomerellaceae</taxon>
        <taxon>Colletotrichum</taxon>
        <taxon>Colletotrichum acutatum species complex</taxon>
    </lineage>
</organism>
<comment type="caution">
    <text evidence="2">The sequence shown here is derived from an EMBL/GenBank/DDBJ whole genome shotgun (WGS) entry which is preliminary data.</text>
</comment>
<keyword evidence="3" id="KW-1185">Reference proteome</keyword>
<name>A0AAJ0A5J9_9PEZI</name>
<dbReference type="AlphaFoldDB" id="A0AAJ0A5J9"/>
<gene>
    <name evidence="2" type="ORF">BDP55DRAFT_639259</name>
</gene>
<dbReference type="RefSeq" id="XP_060421634.1">
    <property type="nucleotide sequence ID" value="XM_060573225.1"/>
</dbReference>
<accession>A0AAJ0A5J9</accession>
<reference evidence="2" key="1">
    <citation type="submission" date="2021-06" db="EMBL/GenBank/DDBJ databases">
        <title>Comparative genomics, transcriptomics and evolutionary studies reveal genomic signatures of adaptation to plant cell wall in hemibiotrophic fungi.</title>
        <authorList>
            <consortium name="DOE Joint Genome Institute"/>
            <person name="Baroncelli R."/>
            <person name="Diaz J.F."/>
            <person name="Benocci T."/>
            <person name="Peng M."/>
            <person name="Battaglia E."/>
            <person name="Haridas S."/>
            <person name="Andreopoulos W."/>
            <person name="Labutti K."/>
            <person name="Pangilinan J."/>
            <person name="Floch G.L."/>
            <person name="Makela M.R."/>
            <person name="Henrissat B."/>
            <person name="Grigoriev I.V."/>
            <person name="Crouch J.A."/>
            <person name="De Vries R.P."/>
            <person name="Sukno S.A."/>
            <person name="Thon M.R."/>
        </authorList>
    </citation>
    <scope>NUCLEOTIDE SEQUENCE</scope>
    <source>
        <strain evidence="2">CBS 193.32</strain>
    </source>
</reference>
<dbReference type="GeneID" id="85457751"/>
<dbReference type="EMBL" id="JAHMHR010000115">
    <property type="protein sequence ID" value="KAK1656870.1"/>
    <property type="molecule type" value="Genomic_DNA"/>
</dbReference>
<feature type="compositionally biased region" description="Pro residues" evidence="1">
    <location>
        <begin position="8"/>
        <end position="22"/>
    </location>
</feature>